<dbReference type="Proteomes" id="UP000231092">
    <property type="component" value="Unassembled WGS sequence"/>
</dbReference>
<name>A0A2M8Z9N2_9FIRM</name>
<evidence type="ECO:0000313" key="2">
    <source>
        <dbReference type="Proteomes" id="UP000231092"/>
    </source>
</evidence>
<sequence length="84" mass="10043">MKRKEEVEINKKWKILCDCRDFPILKQNVSTGVLDLFERQINEYLSLSEITESYLNNVPLSVCWYEGLVDTEMLLMEMKDYVFL</sequence>
<comment type="caution">
    <text evidence="1">The sequence shown here is derived from an EMBL/GenBank/DDBJ whole genome shotgun (WGS) entry which is preliminary data.</text>
</comment>
<reference evidence="1 2" key="1">
    <citation type="submission" date="2017-11" db="EMBL/GenBank/DDBJ databases">
        <title>Understudied soil microbes with underappreciated capabilities: Untangling the Clostridium saccharolyticum group.</title>
        <authorList>
            <person name="Leschine S."/>
        </authorList>
    </citation>
    <scope>NUCLEOTIDE SEQUENCE [LARGE SCALE GENOMIC DNA]</scope>
    <source>
        <strain evidence="1 2">18A</strain>
    </source>
</reference>
<protein>
    <submittedName>
        <fullName evidence="1">Uncharacterized protein</fullName>
    </submittedName>
</protein>
<dbReference type="RefSeq" id="WP_100306422.1">
    <property type="nucleotide sequence ID" value="NZ_PGET01000001.1"/>
</dbReference>
<accession>A0A2M8Z9N2</accession>
<dbReference type="EMBL" id="PGET01000001">
    <property type="protein sequence ID" value="PJJ30136.1"/>
    <property type="molecule type" value="Genomic_DNA"/>
</dbReference>
<evidence type="ECO:0000313" key="1">
    <source>
        <dbReference type="EMBL" id="PJJ30136.1"/>
    </source>
</evidence>
<dbReference type="OrthoDB" id="2062625at2"/>
<organism evidence="1 2">
    <name type="scientific">[Clostridium] celerecrescens 18A</name>
    <dbReference type="NCBI Taxonomy" id="1286362"/>
    <lineage>
        <taxon>Bacteria</taxon>
        <taxon>Bacillati</taxon>
        <taxon>Bacillota</taxon>
        <taxon>Clostridia</taxon>
        <taxon>Lachnospirales</taxon>
        <taxon>Lachnospiraceae</taxon>
        <taxon>Lacrimispora</taxon>
    </lineage>
</organism>
<dbReference type="AlphaFoldDB" id="A0A2M8Z9N2"/>
<gene>
    <name evidence="1" type="ORF">H171_3711</name>
</gene>
<proteinExistence type="predicted"/>